<reference evidence="12" key="1">
    <citation type="submission" date="2015-05" db="EMBL/GenBank/DDBJ databases">
        <title>Permanent draft genome of Rhodopirellula islandicus K833.</title>
        <authorList>
            <person name="Kizina J."/>
            <person name="Richter M."/>
            <person name="Glockner F.O."/>
            <person name="Harder J."/>
        </authorList>
    </citation>
    <scope>NUCLEOTIDE SEQUENCE [LARGE SCALE GENOMIC DNA]</scope>
    <source>
        <strain evidence="12">K833</strain>
    </source>
</reference>
<dbReference type="InterPro" id="IPR036895">
    <property type="entry name" value="Uracil-DNA_glycosylase-like_sf"/>
</dbReference>
<evidence type="ECO:0000256" key="3">
    <source>
        <dbReference type="ARBA" id="ARBA00022485"/>
    </source>
</evidence>
<dbReference type="Proteomes" id="UP000036367">
    <property type="component" value="Unassembled WGS sequence"/>
</dbReference>
<dbReference type="OrthoDB" id="5290748at2"/>
<evidence type="ECO:0000313" key="13">
    <source>
        <dbReference type="Proteomes" id="UP000036367"/>
    </source>
</evidence>
<accession>A0A0J1BBX6</accession>
<evidence type="ECO:0000256" key="9">
    <source>
        <dbReference type="ARBA" id="ARBA00023204"/>
    </source>
</evidence>
<feature type="region of interest" description="Disordered" evidence="10">
    <location>
        <begin position="42"/>
        <end position="68"/>
    </location>
</feature>
<dbReference type="PANTHER" id="PTHR33693">
    <property type="entry name" value="TYPE-5 URACIL-DNA GLYCOSYLASE"/>
    <property type="match status" value="1"/>
</dbReference>
<dbReference type="GO" id="GO:0051539">
    <property type="term" value="F:4 iron, 4 sulfur cluster binding"/>
    <property type="evidence" value="ECO:0007669"/>
    <property type="project" value="UniProtKB-KW"/>
</dbReference>
<protein>
    <recommendedName>
        <fullName evidence="2">Type-4 uracil-DNA glycosylase</fullName>
    </recommendedName>
</protein>
<dbReference type="SUPFAM" id="SSF52141">
    <property type="entry name" value="Uracil-DNA glycosylase-like"/>
    <property type="match status" value="1"/>
</dbReference>
<sequence>MLPTNCVETFKQWRNEARRLIAMGARPVDVHWQTDPDQLSLFEEVPSGSDSGTPPSKTTDQQSDSASSAMTVPRSFLGLAENVACHRDAGRWALLYRTLWRILHEQRELLKITTDDDVYELTQMQKAVTRDVHKMKAFVRFRKVVNDPETFVAWHRPDHRIMRLAAPFFARRFKGMRWSIFTPDESASWDQTSLQYGRGVPASEVDSDDSLEELWKTYYASIFNPARVKVAMMKREMPVRHWATLPEAELIPELLEQAPTRVEKMIETHEGFGQTATHFMPAKINLPSLAAAVSQCSACDLCQDATQAVFGEGNPDARIVVIGEQPGDQEDVQGKPFVGPAGQLLNECLSQAGIDRDEVYVTNTVKHFKFTQRGKRRLHQKPNSREIYACRPWLEAELSVVSPKVIVCLGATPSQALFGRDFRITKSRGVRLQTEWCDQTFATWHPAAVLRMPDESRRAQMQEQLVADLRVAVSHS</sequence>
<dbReference type="CDD" id="cd10030">
    <property type="entry name" value="UDG-F4_TTUDGA_SPO1dp_like"/>
    <property type="match status" value="1"/>
</dbReference>
<organism evidence="12 13">
    <name type="scientific">Rhodopirellula islandica</name>
    <dbReference type="NCBI Taxonomy" id="595434"/>
    <lineage>
        <taxon>Bacteria</taxon>
        <taxon>Pseudomonadati</taxon>
        <taxon>Planctomycetota</taxon>
        <taxon>Planctomycetia</taxon>
        <taxon>Pirellulales</taxon>
        <taxon>Pirellulaceae</taxon>
        <taxon>Rhodopirellula</taxon>
    </lineage>
</organism>
<dbReference type="InterPro" id="IPR005273">
    <property type="entry name" value="Ura-DNA_glyco_family4"/>
</dbReference>
<evidence type="ECO:0000256" key="2">
    <source>
        <dbReference type="ARBA" id="ARBA00019403"/>
    </source>
</evidence>
<dbReference type="NCBIfam" id="TIGR00758">
    <property type="entry name" value="UDG_fam4"/>
    <property type="match status" value="1"/>
</dbReference>
<keyword evidence="6" id="KW-0378">Hydrolase</keyword>
<evidence type="ECO:0000256" key="10">
    <source>
        <dbReference type="SAM" id="MobiDB-lite"/>
    </source>
</evidence>
<proteinExistence type="inferred from homology"/>
<evidence type="ECO:0000256" key="4">
    <source>
        <dbReference type="ARBA" id="ARBA00022723"/>
    </source>
</evidence>
<dbReference type="RefSeq" id="WP_047815120.1">
    <property type="nucleotide sequence ID" value="NZ_LECT01000029.1"/>
</dbReference>
<keyword evidence="13" id="KW-1185">Reference proteome</keyword>
<keyword evidence="7" id="KW-0408">Iron</keyword>
<dbReference type="InterPro" id="IPR005122">
    <property type="entry name" value="Uracil-DNA_glycosylase-like"/>
</dbReference>
<evidence type="ECO:0000256" key="1">
    <source>
        <dbReference type="ARBA" id="ARBA00006521"/>
    </source>
</evidence>
<evidence type="ECO:0000256" key="8">
    <source>
        <dbReference type="ARBA" id="ARBA00023014"/>
    </source>
</evidence>
<dbReference type="PATRIC" id="fig|595434.4.peg.3526"/>
<dbReference type="Gene3D" id="3.40.470.10">
    <property type="entry name" value="Uracil-DNA glycosylase-like domain"/>
    <property type="match status" value="1"/>
</dbReference>
<keyword evidence="4" id="KW-0479">Metal-binding</keyword>
<comment type="caution">
    <text evidence="12">The sequence shown here is derived from an EMBL/GenBank/DDBJ whole genome shotgun (WGS) entry which is preliminary data.</text>
</comment>
<evidence type="ECO:0000256" key="6">
    <source>
        <dbReference type="ARBA" id="ARBA00022801"/>
    </source>
</evidence>
<dbReference type="NCBIfam" id="TIGR03914">
    <property type="entry name" value="UDG_fam_dom"/>
    <property type="match status" value="1"/>
</dbReference>
<keyword evidence="9" id="KW-0234">DNA repair</keyword>
<dbReference type="EMBL" id="LECT01000029">
    <property type="protein sequence ID" value="KLU04122.1"/>
    <property type="molecule type" value="Genomic_DNA"/>
</dbReference>
<evidence type="ECO:0000256" key="7">
    <source>
        <dbReference type="ARBA" id="ARBA00023004"/>
    </source>
</evidence>
<dbReference type="GO" id="GO:0097506">
    <property type="term" value="F:deaminated base DNA N-glycosylase activity"/>
    <property type="evidence" value="ECO:0007669"/>
    <property type="project" value="UniProtKB-ARBA"/>
</dbReference>
<comment type="similarity">
    <text evidence="1">Belongs to the uracil-DNA glycosylase (UDG) superfamily. Type 4 (UDGa) family.</text>
</comment>
<dbReference type="NCBIfam" id="TIGR03915">
    <property type="entry name" value="SAM_7_link_chp"/>
    <property type="match status" value="1"/>
</dbReference>
<dbReference type="PANTHER" id="PTHR33693:SF9">
    <property type="entry name" value="TYPE-4 URACIL-DNA GLYCOSYLASE"/>
    <property type="match status" value="1"/>
</dbReference>
<dbReference type="InterPro" id="IPR023875">
    <property type="entry name" value="DNA_repair_put"/>
</dbReference>
<evidence type="ECO:0000313" key="12">
    <source>
        <dbReference type="EMBL" id="KLU04122.1"/>
    </source>
</evidence>
<feature type="compositionally biased region" description="Polar residues" evidence="10">
    <location>
        <begin position="48"/>
        <end position="68"/>
    </location>
</feature>
<keyword evidence="5" id="KW-0227">DNA damage</keyword>
<keyword evidence="8" id="KW-0411">Iron-sulfur</keyword>
<dbReference type="Pfam" id="PF13566">
    <property type="entry name" value="DUF4130"/>
    <property type="match status" value="1"/>
</dbReference>
<dbReference type="AlphaFoldDB" id="A0A0J1BBX6"/>
<dbReference type="InterPro" id="IPR025404">
    <property type="entry name" value="DUF4130"/>
</dbReference>
<feature type="domain" description="Uracil-DNA glycosylase-like" evidence="11">
    <location>
        <begin position="310"/>
        <end position="470"/>
    </location>
</feature>
<name>A0A0J1BBX6_RHOIS</name>
<gene>
    <name evidence="12" type="ORF">RISK_003708</name>
</gene>
<dbReference type="Pfam" id="PF03167">
    <property type="entry name" value="UDG"/>
    <property type="match status" value="1"/>
</dbReference>
<keyword evidence="3" id="KW-0004">4Fe-4S</keyword>
<dbReference type="STRING" id="595434.RISK_003708"/>
<dbReference type="GO" id="GO:0046872">
    <property type="term" value="F:metal ion binding"/>
    <property type="evidence" value="ECO:0007669"/>
    <property type="project" value="UniProtKB-KW"/>
</dbReference>
<dbReference type="SMART" id="SM00986">
    <property type="entry name" value="UDG"/>
    <property type="match status" value="1"/>
</dbReference>
<dbReference type="SMART" id="SM00987">
    <property type="entry name" value="UreE_C"/>
    <property type="match status" value="1"/>
</dbReference>
<dbReference type="GO" id="GO:0006281">
    <property type="term" value="P:DNA repair"/>
    <property type="evidence" value="ECO:0007669"/>
    <property type="project" value="UniProtKB-KW"/>
</dbReference>
<evidence type="ECO:0000259" key="11">
    <source>
        <dbReference type="SMART" id="SM00986"/>
    </source>
</evidence>
<dbReference type="InterPro" id="IPR051536">
    <property type="entry name" value="UDG_Type-4/5"/>
</dbReference>
<evidence type="ECO:0000256" key="5">
    <source>
        <dbReference type="ARBA" id="ARBA00022763"/>
    </source>
</evidence>